<dbReference type="AlphaFoldDB" id="A0A453DAE4"/>
<dbReference type="Gene3D" id="3.30.559.10">
    <property type="entry name" value="Chloramphenicol acetyltransferase-like domain"/>
    <property type="match status" value="1"/>
</dbReference>
<dbReference type="InterPro" id="IPR023213">
    <property type="entry name" value="CAT-like_dom_sf"/>
</dbReference>
<accession>A0A453DAE4</accession>
<reference evidence="4" key="5">
    <citation type="journal article" date="2021" name="G3 (Bethesda)">
        <title>Aegilops tauschii genome assembly Aet v5.0 features greater sequence contiguity and improved annotation.</title>
        <authorList>
            <person name="Wang L."/>
            <person name="Zhu T."/>
            <person name="Rodriguez J.C."/>
            <person name="Deal K.R."/>
            <person name="Dubcovsky J."/>
            <person name="McGuire P.E."/>
            <person name="Lux T."/>
            <person name="Spannagl M."/>
            <person name="Mayer K.F.X."/>
            <person name="Baldrich P."/>
            <person name="Meyers B.C."/>
            <person name="Huo N."/>
            <person name="Gu Y.Q."/>
            <person name="Zhou H."/>
            <person name="Devos K.M."/>
            <person name="Bennetzen J.L."/>
            <person name="Unver T."/>
            <person name="Budak H."/>
            <person name="Gulick P.J."/>
            <person name="Galiba G."/>
            <person name="Kalapos B."/>
            <person name="Nelson D.R."/>
            <person name="Li P."/>
            <person name="You F.M."/>
            <person name="Luo M.C."/>
            <person name="Dvorak J."/>
        </authorList>
    </citation>
    <scope>NUCLEOTIDE SEQUENCE [LARGE SCALE GENOMIC DNA]</scope>
    <source>
        <strain evidence="4">cv. AL8/78</strain>
    </source>
</reference>
<evidence type="ECO:0000256" key="1">
    <source>
        <dbReference type="ARBA" id="ARBA00022679"/>
    </source>
</evidence>
<evidence type="ECO:0000313" key="4">
    <source>
        <dbReference type="EnsemblPlants" id="AET2Gv21160200.6"/>
    </source>
</evidence>
<feature type="compositionally biased region" description="Low complexity" evidence="3">
    <location>
        <begin position="298"/>
        <end position="346"/>
    </location>
</feature>
<keyword evidence="2" id="KW-0012">Acyltransferase</keyword>
<sequence>RSRYFLLAGMIDLELITCPQSGTWPYVLVFVHWLGSIRRRAPVLSAHHCLLRRAMSSVRVIHASYVNVPATAAPPPGPIKLTAMEAPWVVLPELQHVLLYEGQDMPPFDDILLSLRSSLAATLGSFAPLAGKLVHLEDTGDVAIACSTSDGVRFVVAECDGDMRHLAGDEEHDVRVLERLVPGVDMGELPTPVLAVQATRFEGGVAVGVTVHHGVADGRSLWTFVEAWAAACRGEAHAVTAPSFDRSLVKLPGGEELARSLLRKYAPNVPKVAMLAPPLVEDCARTTRRTFSLDSRDTSNASRSASSVSAKPTARPRLAPRPTSSPSPRSLGRASSGASRSPRTTT</sequence>
<feature type="region of interest" description="Disordered" evidence="3">
    <location>
        <begin position="291"/>
        <end position="346"/>
    </location>
</feature>
<proteinExistence type="predicted"/>
<reference evidence="4" key="4">
    <citation type="submission" date="2019-03" db="UniProtKB">
        <authorList>
            <consortium name="EnsemblPlants"/>
        </authorList>
    </citation>
    <scope>IDENTIFICATION</scope>
</reference>
<keyword evidence="5" id="KW-1185">Reference proteome</keyword>
<organism evidence="4 5">
    <name type="scientific">Aegilops tauschii subsp. strangulata</name>
    <name type="common">Goatgrass</name>
    <dbReference type="NCBI Taxonomy" id="200361"/>
    <lineage>
        <taxon>Eukaryota</taxon>
        <taxon>Viridiplantae</taxon>
        <taxon>Streptophyta</taxon>
        <taxon>Embryophyta</taxon>
        <taxon>Tracheophyta</taxon>
        <taxon>Spermatophyta</taxon>
        <taxon>Magnoliopsida</taxon>
        <taxon>Liliopsida</taxon>
        <taxon>Poales</taxon>
        <taxon>Poaceae</taxon>
        <taxon>BOP clade</taxon>
        <taxon>Pooideae</taxon>
        <taxon>Triticodae</taxon>
        <taxon>Triticeae</taxon>
        <taxon>Triticinae</taxon>
        <taxon>Aegilops</taxon>
    </lineage>
</organism>
<reference evidence="5" key="2">
    <citation type="journal article" date="2017" name="Nat. Plants">
        <title>The Aegilops tauschii genome reveals multiple impacts of transposons.</title>
        <authorList>
            <person name="Zhao G."/>
            <person name="Zou C."/>
            <person name="Li K."/>
            <person name="Wang K."/>
            <person name="Li T."/>
            <person name="Gao L."/>
            <person name="Zhang X."/>
            <person name="Wang H."/>
            <person name="Yang Z."/>
            <person name="Liu X."/>
            <person name="Jiang W."/>
            <person name="Mao L."/>
            <person name="Kong X."/>
            <person name="Jiao Y."/>
            <person name="Jia J."/>
        </authorList>
    </citation>
    <scope>NUCLEOTIDE SEQUENCE [LARGE SCALE GENOMIC DNA]</scope>
    <source>
        <strain evidence="5">cv. AL8/78</strain>
    </source>
</reference>
<dbReference type="InterPro" id="IPR051504">
    <property type="entry name" value="Plant_metabolite_acyltrans"/>
</dbReference>
<dbReference type="EnsemblPlants" id="AET2Gv21160200.6">
    <property type="protein sequence ID" value="AET2Gv21160200.6"/>
    <property type="gene ID" value="AET2Gv21160200"/>
</dbReference>
<protein>
    <submittedName>
        <fullName evidence="4">Uncharacterized protein</fullName>
    </submittedName>
</protein>
<keyword evidence="1" id="KW-0808">Transferase</keyword>
<evidence type="ECO:0000256" key="3">
    <source>
        <dbReference type="SAM" id="MobiDB-lite"/>
    </source>
</evidence>
<dbReference type="Proteomes" id="UP000015105">
    <property type="component" value="Chromosome 2D"/>
</dbReference>
<name>A0A453DAE4_AEGTS</name>
<reference evidence="5" key="1">
    <citation type="journal article" date="2014" name="Science">
        <title>Ancient hybridizations among the ancestral genomes of bread wheat.</title>
        <authorList>
            <consortium name="International Wheat Genome Sequencing Consortium,"/>
            <person name="Marcussen T."/>
            <person name="Sandve S.R."/>
            <person name="Heier L."/>
            <person name="Spannagl M."/>
            <person name="Pfeifer M."/>
            <person name="Jakobsen K.S."/>
            <person name="Wulff B.B."/>
            <person name="Steuernagel B."/>
            <person name="Mayer K.F."/>
            <person name="Olsen O.A."/>
        </authorList>
    </citation>
    <scope>NUCLEOTIDE SEQUENCE [LARGE SCALE GENOMIC DNA]</scope>
    <source>
        <strain evidence="5">cv. AL8/78</strain>
    </source>
</reference>
<dbReference type="Gramene" id="AET2Gv21160200.6">
    <property type="protein sequence ID" value="AET2Gv21160200.6"/>
    <property type="gene ID" value="AET2Gv21160200"/>
</dbReference>
<evidence type="ECO:0000256" key="2">
    <source>
        <dbReference type="ARBA" id="ARBA00023315"/>
    </source>
</evidence>
<dbReference type="GO" id="GO:0016747">
    <property type="term" value="F:acyltransferase activity, transferring groups other than amino-acyl groups"/>
    <property type="evidence" value="ECO:0007669"/>
    <property type="project" value="UniProtKB-ARBA"/>
</dbReference>
<dbReference type="Pfam" id="PF02458">
    <property type="entry name" value="Transferase"/>
    <property type="match status" value="1"/>
</dbReference>
<dbReference type="PANTHER" id="PTHR31625">
    <property type="match status" value="1"/>
</dbReference>
<evidence type="ECO:0000313" key="5">
    <source>
        <dbReference type="Proteomes" id="UP000015105"/>
    </source>
</evidence>
<reference evidence="4" key="3">
    <citation type="journal article" date="2017" name="Nature">
        <title>Genome sequence of the progenitor of the wheat D genome Aegilops tauschii.</title>
        <authorList>
            <person name="Luo M.C."/>
            <person name="Gu Y.Q."/>
            <person name="Puiu D."/>
            <person name="Wang H."/>
            <person name="Twardziok S.O."/>
            <person name="Deal K.R."/>
            <person name="Huo N."/>
            <person name="Zhu T."/>
            <person name="Wang L."/>
            <person name="Wang Y."/>
            <person name="McGuire P.E."/>
            <person name="Liu S."/>
            <person name="Long H."/>
            <person name="Ramasamy R.K."/>
            <person name="Rodriguez J.C."/>
            <person name="Van S.L."/>
            <person name="Yuan L."/>
            <person name="Wang Z."/>
            <person name="Xia Z."/>
            <person name="Xiao L."/>
            <person name="Anderson O.D."/>
            <person name="Ouyang S."/>
            <person name="Liang Y."/>
            <person name="Zimin A.V."/>
            <person name="Pertea G."/>
            <person name="Qi P."/>
            <person name="Bennetzen J.L."/>
            <person name="Dai X."/>
            <person name="Dawson M.W."/>
            <person name="Muller H.G."/>
            <person name="Kugler K."/>
            <person name="Rivarola-Duarte L."/>
            <person name="Spannagl M."/>
            <person name="Mayer K.F.X."/>
            <person name="Lu F.H."/>
            <person name="Bevan M.W."/>
            <person name="Leroy P."/>
            <person name="Li P."/>
            <person name="You F.M."/>
            <person name="Sun Q."/>
            <person name="Liu Z."/>
            <person name="Lyons E."/>
            <person name="Wicker T."/>
            <person name="Salzberg S.L."/>
            <person name="Devos K.M."/>
            <person name="Dvorak J."/>
        </authorList>
    </citation>
    <scope>NUCLEOTIDE SEQUENCE [LARGE SCALE GENOMIC DNA]</scope>
    <source>
        <strain evidence="4">cv. AL8/78</strain>
    </source>
</reference>